<dbReference type="Pfam" id="PF02875">
    <property type="entry name" value="Mur_ligase_C"/>
    <property type="match status" value="1"/>
</dbReference>
<evidence type="ECO:0000256" key="3">
    <source>
        <dbReference type="ARBA" id="ARBA00005150"/>
    </source>
</evidence>
<evidence type="ECO:0000256" key="6">
    <source>
        <dbReference type="ARBA" id="ARBA00013023"/>
    </source>
</evidence>
<keyword evidence="22" id="KW-1185">Reference proteome</keyword>
<comment type="subunit">
    <text evidence="5">Monomer.</text>
</comment>
<dbReference type="InterPro" id="IPR001645">
    <property type="entry name" value="Folylpolyglutamate_synth"/>
</dbReference>
<dbReference type="GO" id="GO:0005737">
    <property type="term" value="C:cytoplasm"/>
    <property type="evidence" value="ECO:0007669"/>
    <property type="project" value="TreeGrafter"/>
</dbReference>
<dbReference type="EMBL" id="LNQP01000022">
    <property type="protein sequence ID" value="KSU88494.1"/>
    <property type="molecule type" value="Genomic_DNA"/>
</dbReference>
<dbReference type="GO" id="GO:0005524">
    <property type="term" value="F:ATP binding"/>
    <property type="evidence" value="ECO:0007669"/>
    <property type="project" value="UniProtKB-KW"/>
</dbReference>
<dbReference type="InterPro" id="IPR036615">
    <property type="entry name" value="Mur_ligase_C_dom_sf"/>
</dbReference>
<dbReference type="PANTHER" id="PTHR11136">
    <property type="entry name" value="FOLYLPOLYGLUTAMATE SYNTHASE-RELATED"/>
    <property type="match status" value="1"/>
</dbReference>
<dbReference type="GO" id="GO:0008841">
    <property type="term" value="F:dihydrofolate synthase activity"/>
    <property type="evidence" value="ECO:0007669"/>
    <property type="project" value="UniProtKB-EC"/>
</dbReference>
<comment type="similarity">
    <text evidence="4 18">Belongs to the folylpolyglutamate synthase family.</text>
</comment>
<evidence type="ECO:0000259" key="20">
    <source>
        <dbReference type="Pfam" id="PF08245"/>
    </source>
</evidence>
<evidence type="ECO:0000256" key="1">
    <source>
        <dbReference type="ARBA" id="ARBA00001946"/>
    </source>
</evidence>
<evidence type="ECO:0000313" key="22">
    <source>
        <dbReference type="Proteomes" id="UP000053681"/>
    </source>
</evidence>
<evidence type="ECO:0000256" key="11">
    <source>
        <dbReference type="ARBA" id="ARBA00022741"/>
    </source>
</evidence>
<keyword evidence="10" id="KW-0479">Metal-binding</keyword>
<evidence type="ECO:0000256" key="7">
    <source>
        <dbReference type="ARBA" id="ARBA00013025"/>
    </source>
</evidence>
<proteinExistence type="inferred from homology"/>
<dbReference type="InterPro" id="IPR018109">
    <property type="entry name" value="Folylpolyglutamate_synth_CS"/>
</dbReference>
<keyword evidence="11 18" id="KW-0547">Nucleotide-binding</keyword>
<evidence type="ECO:0000313" key="21">
    <source>
        <dbReference type="EMBL" id="KSU88494.1"/>
    </source>
</evidence>
<dbReference type="PIRSF" id="PIRSF001563">
    <property type="entry name" value="Folylpolyglu_synth"/>
    <property type="match status" value="1"/>
</dbReference>
<comment type="pathway">
    <text evidence="3">Cofactor biosynthesis; tetrahydrofolylpolyglutamate biosynthesis.</text>
</comment>
<evidence type="ECO:0000259" key="19">
    <source>
        <dbReference type="Pfam" id="PF02875"/>
    </source>
</evidence>
<dbReference type="GO" id="GO:0004326">
    <property type="term" value="F:tetrahydrofolylpolyglutamate synthase activity"/>
    <property type="evidence" value="ECO:0007669"/>
    <property type="project" value="UniProtKB-EC"/>
</dbReference>
<dbReference type="NCBIfam" id="TIGR01499">
    <property type="entry name" value="folC"/>
    <property type="match status" value="1"/>
</dbReference>
<dbReference type="InterPro" id="IPR004101">
    <property type="entry name" value="Mur_ligase_C"/>
</dbReference>
<evidence type="ECO:0000256" key="16">
    <source>
        <dbReference type="ARBA" id="ARBA00047493"/>
    </source>
</evidence>
<evidence type="ECO:0000256" key="18">
    <source>
        <dbReference type="PIRNR" id="PIRNR001563"/>
    </source>
</evidence>
<dbReference type="InterPro" id="IPR036565">
    <property type="entry name" value="Mur-like_cat_sf"/>
</dbReference>
<comment type="catalytic activity">
    <reaction evidence="16">
        <text>(6S)-5,6,7,8-tetrahydrofolyl-(gamma-L-Glu)(n) + L-glutamate + ATP = (6S)-5,6,7,8-tetrahydrofolyl-(gamma-L-Glu)(n+1) + ADP + phosphate + H(+)</text>
        <dbReference type="Rhea" id="RHEA:10580"/>
        <dbReference type="Rhea" id="RHEA-COMP:14738"/>
        <dbReference type="Rhea" id="RHEA-COMP:14740"/>
        <dbReference type="ChEBI" id="CHEBI:15378"/>
        <dbReference type="ChEBI" id="CHEBI:29985"/>
        <dbReference type="ChEBI" id="CHEBI:30616"/>
        <dbReference type="ChEBI" id="CHEBI:43474"/>
        <dbReference type="ChEBI" id="CHEBI:141005"/>
        <dbReference type="ChEBI" id="CHEBI:456216"/>
        <dbReference type="EC" id="6.3.2.17"/>
    </reaction>
</comment>
<dbReference type="EC" id="6.3.2.17" evidence="7"/>
<evidence type="ECO:0000256" key="9">
    <source>
        <dbReference type="ARBA" id="ARBA00022598"/>
    </source>
</evidence>
<dbReference type="Pfam" id="PF08245">
    <property type="entry name" value="Mur_ligase_M"/>
    <property type="match status" value="1"/>
</dbReference>
<evidence type="ECO:0000256" key="17">
    <source>
        <dbReference type="ARBA" id="ARBA00049161"/>
    </source>
</evidence>
<reference evidence="21 22" key="1">
    <citation type="submission" date="2015-11" db="EMBL/GenBank/DDBJ databases">
        <title>Bacillus caseinolyticus sp nov.</title>
        <authorList>
            <person name="Dastager S.G."/>
            <person name="Mawlankar R."/>
        </authorList>
    </citation>
    <scope>NUCLEOTIDE SEQUENCE [LARGE SCALE GENOMIC DNA]</scope>
    <source>
        <strain evidence="21 22">SGD-V-76</strain>
    </source>
</reference>
<keyword evidence="12 18" id="KW-0067">ATP-binding</keyword>
<dbReference type="GO" id="GO:0046872">
    <property type="term" value="F:metal ion binding"/>
    <property type="evidence" value="ECO:0007669"/>
    <property type="project" value="UniProtKB-KW"/>
</dbReference>
<evidence type="ECO:0000256" key="13">
    <source>
        <dbReference type="ARBA" id="ARBA00022842"/>
    </source>
</evidence>
<dbReference type="EC" id="6.3.2.12" evidence="6"/>
<feature type="domain" description="Mur ligase C-terminal" evidence="19">
    <location>
        <begin position="301"/>
        <end position="419"/>
    </location>
</feature>
<evidence type="ECO:0000256" key="14">
    <source>
        <dbReference type="ARBA" id="ARBA00022909"/>
    </source>
</evidence>
<keyword evidence="14" id="KW-0289">Folate biosynthesis</keyword>
<dbReference type="PROSITE" id="PS01012">
    <property type="entry name" value="FOLYLPOLYGLU_SYNT_2"/>
    <property type="match status" value="1"/>
</dbReference>
<comment type="pathway">
    <text evidence="2">Cofactor biosynthesis; tetrahydrofolate biosynthesis; 7,8-dihydrofolate from 2-amino-4-hydroxy-6-hydroxymethyl-7,8-dihydropteridine diphosphate and 4-aminobenzoate: step 2/2.</text>
</comment>
<evidence type="ECO:0000256" key="5">
    <source>
        <dbReference type="ARBA" id="ARBA00011245"/>
    </source>
</evidence>
<keyword evidence="9 18" id="KW-0436">Ligase</keyword>
<feature type="domain" description="Mur ligase central" evidence="20">
    <location>
        <begin position="46"/>
        <end position="272"/>
    </location>
</feature>
<evidence type="ECO:0000256" key="12">
    <source>
        <dbReference type="ARBA" id="ARBA00022840"/>
    </source>
</evidence>
<evidence type="ECO:0000256" key="2">
    <source>
        <dbReference type="ARBA" id="ARBA00004799"/>
    </source>
</evidence>
<accession>A0A0V8JN64</accession>
<evidence type="ECO:0000256" key="4">
    <source>
        <dbReference type="ARBA" id="ARBA00008276"/>
    </source>
</evidence>
<organism evidence="21 22">
    <name type="scientific">Priestia veravalensis</name>
    <dbReference type="NCBI Taxonomy" id="1414648"/>
    <lineage>
        <taxon>Bacteria</taxon>
        <taxon>Bacillati</taxon>
        <taxon>Bacillota</taxon>
        <taxon>Bacilli</taxon>
        <taxon>Bacillales</taxon>
        <taxon>Bacillaceae</taxon>
        <taxon>Priestia</taxon>
    </lineage>
</organism>
<comment type="catalytic activity">
    <reaction evidence="17">
        <text>7,8-dihydropteroate + L-glutamate + ATP = 7,8-dihydrofolate + ADP + phosphate + H(+)</text>
        <dbReference type="Rhea" id="RHEA:23584"/>
        <dbReference type="ChEBI" id="CHEBI:15378"/>
        <dbReference type="ChEBI" id="CHEBI:17839"/>
        <dbReference type="ChEBI" id="CHEBI:29985"/>
        <dbReference type="ChEBI" id="CHEBI:30616"/>
        <dbReference type="ChEBI" id="CHEBI:43474"/>
        <dbReference type="ChEBI" id="CHEBI:57451"/>
        <dbReference type="ChEBI" id="CHEBI:456216"/>
        <dbReference type="EC" id="6.3.2.12"/>
    </reaction>
</comment>
<keyword evidence="13" id="KW-0460">Magnesium</keyword>
<dbReference type="SUPFAM" id="SSF53623">
    <property type="entry name" value="MurD-like peptide ligases, catalytic domain"/>
    <property type="match status" value="1"/>
</dbReference>
<dbReference type="Gene3D" id="3.90.190.20">
    <property type="entry name" value="Mur ligase, C-terminal domain"/>
    <property type="match status" value="1"/>
</dbReference>
<dbReference type="GO" id="GO:0046656">
    <property type="term" value="P:folic acid biosynthetic process"/>
    <property type="evidence" value="ECO:0007669"/>
    <property type="project" value="UniProtKB-KW"/>
</dbReference>
<dbReference type="Proteomes" id="UP000053681">
    <property type="component" value="Unassembled WGS sequence"/>
</dbReference>
<protein>
    <recommendedName>
        <fullName evidence="8">Dihydrofolate synthase/folylpolyglutamate synthase</fullName>
        <ecNumber evidence="6">6.3.2.12</ecNumber>
        <ecNumber evidence="7">6.3.2.17</ecNumber>
    </recommendedName>
    <alternativeName>
        <fullName evidence="15">Tetrahydrofolylpolyglutamate synthase</fullName>
    </alternativeName>
</protein>
<comment type="cofactor">
    <cofactor evidence="1">
        <name>Mg(2+)</name>
        <dbReference type="ChEBI" id="CHEBI:18420"/>
    </cofactor>
</comment>
<dbReference type="AlphaFoldDB" id="A0A0V8JN64"/>
<dbReference type="FunFam" id="3.40.1190.10:FF:000004">
    <property type="entry name" value="Dihydrofolate synthase/folylpolyglutamate synthase"/>
    <property type="match status" value="1"/>
</dbReference>
<dbReference type="SUPFAM" id="SSF53244">
    <property type="entry name" value="MurD-like peptide ligases, peptide-binding domain"/>
    <property type="match status" value="1"/>
</dbReference>
<dbReference type="PROSITE" id="PS01011">
    <property type="entry name" value="FOLYLPOLYGLU_SYNT_1"/>
    <property type="match status" value="1"/>
</dbReference>
<evidence type="ECO:0000256" key="8">
    <source>
        <dbReference type="ARBA" id="ARBA00019357"/>
    </source>
</evidence>
<gene>
    <name evidence="21" type="ORF">AS180_07320</name>
</gene>
<dbReference type="InterPro" id="IPR013221">
    <property type="entry name" value="Mur_ligase_cen"/>
</dbReference>
<sequence length="433" mass="48913">MIQTYDEALQWIHNRLRFGMKPGLERMNWMLEQLDYPHQNIKAIHIAGTNGKGSTVTYLRYMLQEAGYDVGTFTSPYIETFNERISINGTPISDEEMLRLVQEVKAVVERVEETKFGAATEFEVITLMFFLYFGYHNRVDYVLVEAGLGGRYDSTNVVEPLLTIITNIGFDHMAILGNTVDKIAFEKAGIIKRGVPLVTGVEQKEAIEVIEGIARDHEASLDRLGSEFTIESYSALENGEAFTLQTPIHTYENLELGMFGYHQVKNASLAVRALELLGQKGELQLSQADLAEGLKKARWSGRFEKVSDSPLVIIDGAHNQEGIKSLLSTLRLHYEDKQIHIIFSCLNDKSGKEMVKSLEGIAESITFTSFDFPRARTGQELYELSKHPSKKVNEQWQEAIEQALLHHAKPNDLIVITGSLYFISEVRSFLLRA</sequence>
<dbReference type="PANTHER" id="PTHR11136:SF0">
    <property type="entry name" value="DIHYDROFOLATE SYNTHETASE-RELATED"/>
    <property type="match status" value="1"/>
</dbReference>
<comment type="caution">
    <text evidence="21">The sequence shown here is derived from an EMBL/GenBank/DDBJ whole genome shotgun (WGS) entry which is preliminary data.</text>
</comment>
<evidence type="ECO:0000256" key="10">
    <source>
        <dbReference type="ARBA" id="ARBA00022723"/>
    </source>
</evidence>
<dbReference type="Gene3D" id="3.40.1190.10">
    <property type="entry name" value="Mur-like, catalytic domain"/>
    <property type="match status" value="1"/>
</dbReference>
<name>A0A0V8JN64_9BACI</name>
<evidence type="ECO:0000256" key="15">
    <source>
        <dbReference type="ARBA" id="ARBA00030592"/>
    </source>
</evidence>
<dbReference type="RefSeq" id="WP_062686614.1">
    <property type="nucleotide sequence ID" value="NZ_KQ758638.1"/>
</dbReference>